<dbReference type="AlphaFoldDB" id="A0AAD8SJW7"/>
<protein>
    <submittedName>
        <fullName evidence="2">Uncharacterized protein</fullName>
    </submittedName>
</protein>
<comment type="caution">
    <text evidence="2">The sequence shown here is derived from an EMBL/GenBank/DDBJ whole genome shotgun (WGS) entry which is preliminary data.</text>
</comment>
<dbReference type="Proteomes" id="UP001231189">
    <property type="component" value="Unassembled WGS sequence"/>
</dbReference>
<keyword evidence="3" id="KW-1185">Reference proteome</keyword>
<organism evidence="2 3">
    <name type="scientific">Lolium multiflorum</name>
    <name type="common">Italian ryegrass</name>
    <name type="synonym">Lolium perenne subsp. multiflorum</name>
    <dbReference type="NCBI Taxonomy" id="4521"/>
    <lineage>
        <taxon>Eukaryota</taxon>
        <taxon>Viridiplantae</taxon>
        <taxon>Streptophyta</taxon>
        <taxon>Embryophyta</taxon>
        <taxon>Tracheophyta</taxon>
        <taxon>Spermatophyta</taxon>
        <taxon>Magnoliopsida</taxon>
        <taxon>Liliopsida</taxon>
        <taxon>Poales</taxon>
        <taxon>Poaceae</taxon>
        <taxon>BOP clade</taxon>
        <taxon>Pooideae</taxon>
        <taxon>Poodae</taxon>
        <taxon>Poeae</taxon>
        <taxon>Poeae Chloroplast Group 2 (Poeae type)</taxon>
        <taxon>Loliodinae</taxon>
        <taxon>Loliinae</taxon>
        <taxon>Lolium</taxon>
    </lineage>
</organism>
<accession>A0AAD8SJW7</accession>
<dbReference type="EMBL" id="JAUUTY010000004">
    <property type="protein sequence ID" value="KAK1653695.1"/>
    <property type="molecule type" value="Genomic_DNA"/>
</dbReference>
<feature type="region of interest" description="Disordered" evidence="1">
    <location>
        <begin position="39"/>
        <end position="70"/>
    </location>
</feature>
<name>A0AAD8SJW7_LOLMU</name>
<evidence type="ECO:0000313" key="3">
    <source>
        <dbReference type="Proteomes" id="UP001231189"/>
    </source>
</evidence>
<proteinExistence type="predicted"/>
<sequence length="280" mass="28853">MTQRCTPAALQRTSSPRLAGVLEMASRFTVAALPRTRCRRASRNGEDGAGGDEDVAGLHTGSPATTMPSPWTSLAELRMSSGYTPAAPTHDAVALDVARGDEDVAGLHTGSPATTMSSPWTSLAELRMSPGYTPAAPTHDAVALDVACGDEDVAGLHMGSPATMMPSPWTSLAELWMSPGYTPAALPPRCHDAGLHTGSPDCPTWASSSQLASVMERTPRFTPAAPSRTPSLRLAGVEVASGCAPASLHPSSSRLAEVEMVLGCTPAARTPSSPTPCALV</sequence>
<evidence type="ECO:0000256" key="1">
    <source>
        <dbReference type="SAM" id="MobiDB-lite"/>
    </source>
</evidence>
<evidence type="ECO:0000313" key="2">
    <source>
        <dbReference type="EMBL" id="KAK1653695.1"/>
    </source>
</evidence>
<gene>
    <name evidence="2" type="ORF">QYE76_071500</name>
</gene>
<reference evidence="2" key="1">
    <citation type="submission" date="2023-07" db="EMBL/GenBank/DDBJ databases">
        <title>A chromosome-level genome assembly of Lolium multiflorum.</title>
        <authorList>
            <person name="Chen Y."/>
            <person name="Copetti D."/>
            <person name="Kolliker R."/>
            <person name="Studer B."/>
        </authorList>
    </citation>
    <scope>NUCLEOTIDE SEQUENCE</scope>
    <source>
        <strain evidence="2">02402/16</strain>
        <tissue evidence="2">Leaf</tissue>
    </source>
</reference>